<dbReference type="AlphaFoldDB" id="A0AAD4X5F3"/>
<feature type="non-terminal residue" evidence="1">
    <location>
        <position position="50"/>
    </location>
</feature>
<feature type="non-terminal residue" evidence="1">
    <location>
        <position position="1"/>
    </location>
</feature>
<evidence type="ECO:0000313" key="1">
    <source>
        <dbReference type="EMBL" id="KAI3849828.1"/>
    </source>
</evidence>
<proteinExistence type="predicted"/>
<sequence>YVMTNPRRTLRQIGHIQERVIKENFKLSKEGSETKGPTIVLNYCSTPTVD</sequence>
<dbReference type="EMBL" id="JAJJMB010016078">
    <property type="protein sequence ID" value="KAI3849828.1"/>
    <property type="molecule type" value="Genomic_DNA"/>
</dbReference>
<gene>
    <name evidence="1" type="ORF">MKW98_026742</name>
</gene>
<accession>A0AAD4X5F3</accession>
<dbReference type="Proteomes" id="UP001202328">
    <property type="component" value="Unassembled WGS sequence"/>
</dbReference>
<name>A0AAD4X5F3_9MAGN</name>
<reference evidence="1" key="1">
    <citation type="submission" date="2022-04" db="EMBL/GenBank/DDBJ databases">
        <title>A functionally conserved STORR gene fusion in Papaver species that diverged 16.8 million years ago.</title>
        <authorList>
            <person name="Catania T."/>
        </authorList>
    </citation>
    <scope>NUCLEOTIDE SEQUENCE</scope>
    <source>
        <strain evidence="1">S-188037</strain>
    </source>
</reference>
<evidence type="ECO:0000313" key="2">
    <source>
        <dbReference type="Proteomes" id="UP001202328"/>
    </source>
</evidence>
<comment type="caution">
    <text evidence="1">The sequence shown here is derived from an EMBL/GenBank/DDBJ whole genome shotgun (WGS) entry which is preliminary data.</text>
</comment>
<keyword evidence="2" id="KW-1185">Reference proteome</keyword>
<protein>
    <submittedName>
        <fullName evidence="1">Uncharacterized protein</fullName>
    </submittedName>
</protein>
<organism evidence="1 2">
    <name type="scientific">Papaver atlanticum</name>
    <dbReference type="NCBI Taxonomy" id="357466"/>
    <lineage>
        <taxon>Eukaryota</taxon>
        <taxon>Viridiplantae</taxon>
        <taxon>Streptophyta</taxon>
        <taxon>Embryophyta</taxon>
        <taxon>Tracheophyta</taxon>
        <taxon>Spermatophyta</taxon>
        <taxon>Magnoliopsida</taxon>
        <taxon>Ranunculales</taxon>
        <taxon>Papaveraceae</taxon>
        <taxon>Papaveroideae</taxon>
        <taxon>Papaver</taxon>
    </lineage>
</organism>